<protein>
    <recommendedName>
        <fullName evidence="4">Tle cognate immunity protein 4 C-terminal domain-containing protein</fullName>
    </recommendedName>
</protein>
<organism evidence="2 3">
    <name type="scientific">Pseudoxanthomonas japonensis</name>
    <dbReference type="NCBI Taxonomy" id="69284"/>
    <lineage>
        <taxon>Bacteria</taxon>
        <taxon>Pseudomonadati</taxon>
        <taxon>Pseudomonadota</taxon>
        <taxon>Gammaproteobacteria</taxon>
        <taxon>Lysobacterales</taxon>
        <taxon>Lysobacteraceae</taxon>
        <taxon>Pseudoxanthomonas</taxon>
    </lineage>
</organism>
<evidence type="ECO:0000313" key="3">
    <source>
        <dbReference type="Proteomes" id="UP000781710"/>
    </source>
</evidence>
<sequence length="309" mass="33357">MGLAFGLAALSASSHAPADDTQAERPFLGGFLQESRILYPLTIGQWTARDEHRYEQAEAGASVRYQHGDLRDRWIDVYFYPAGIVPDEHVRAMAQGTVDGIRASPGNEGLPAGELETSHIALSGDKDRRPATLYSAGFVLARDGTRYASAMTLLAKDLYYIKGRYSGEAASHTPESLHAELKDFSTRLVRETRLYSTGECWMPPPIVQVAAPDPKATGALVNIGSEGAARAVGFADRVEAVDAGSSEAVIAQFLAYSTSGRWIAGCNPPEDMTPAVPDGMRELRFEYRAPPERSDGSTPRLRSPRAGVG</sequence>
<evidence type="ECO:0000256" key="1">
    <source>
        <dbReference type="SAM" id="MobiDB-lite"/>
    </source>
</evidence>
<reference evidence="2 3" key="1">
    <citation type="submission" date="2017-10" db="EMBL/GenBank/DDBJ databases">
        <title>Whole genome sequencing of members of genus Pseudoxanthomonas.</title>
        <authorList>
            <person name="Kumar S."/>
            <person name="Bansal K."/>
            <person name="Kaur A."/>
            <person name="Patil P."/>
            <person name="Sharma S."/>
            <person name="Patil P.B."/>
        </authorList>
    </citation>
    <scope>NUCLEOTIDE SEQUENCE [LARGE SCALE GENOMIC DNA]</scope>
    <source>
        <strain evidence="2 3">DSM 17109</strain>
    </source>
</reference>
<accession>A0ABQ6ZCS2</accession>
<comment type="caution">
    <text evidence="2">The sequence shown here is derived from an EMBL/GenBank/DDBJ whole genome shotgun (WGS) entry which is preliminary data.</text>
</comment>
<name>A0ABQ6ZCS2_9GAMM</name>
<evidence type="ECO:0008006" key="4">
    <source>
        <dbReference type="Google" id="ProtNLM"/>
    </source>
</evidence>
<proteinExistence type="predicted"/>
<evidence type="ECO:0000313" key="2">
    <source>
        <dbReference type="EMBL" id="KAF1721883.1"/>
    </source>
</evidence>
<gene>
    <name evidence="2" type="ORF">CSC78_17495</name>
</gene>
<dbReference type="Proteomes" id="UP000781710">
    <property type="component" value="Unassembled WGS sequence"/>
</dbReference>
<dbReference type="EMBL" id="PDWW01000035">
    <property type="protein sequence ID" value="KAF1721883.1"/>
    <property type="molecule type" value="Genomic_DNA"/>
</dbReference>
<keyword evidence="3" id="KW-1185">Reference proteome</keyword>
<feature type="region of interest" description="Disordered" evidence="1">
    <location>
        <begin position="287"/>
        <end position="309"/>
    </location>
</feature>